<dbReference type="InterPro" id="IPR003661">
    <property type="entry name" value="HisK_dim/P_dom"/>
</dbReference>
<organism evidence="10 11">
    <name type="scientific">Chlorogloeopsis fritschii PCC 6912</name>
    <dbReference type="NCBI Taxonomy" id="211165"/>
    <lineage>
        <taxon>Bacteria</taxon>
        <taxon>Bacillati</taxon>
        <taxon>Cyanobacteriota</taxon>
        <taxon>Cyanophyceae</taxon>
        <taxon>Nostocales</taxon>
        <taxon>Chlorogloeopsidaceae</taxon>
        <taxon>Chlorogloeopsis</taxon>
    </lineage>
</organism>
<dbReference type="SMART" id="SM00387">
    <property type="entry name" value="HATPase_c"/>
    <property type="match status" value="1"/>
</dbReference>
<name>A0A3S1A5L5_CHLFR</name>
<dbReference type="InterPro" id="IPR005467">
    <property type="entry name" value="His_kinase_dom"/>
</dbReference>
<dbReference type="EMBL" id="RSCJ01000001">
    <property type="protein sequence ID" value="RUR86675.1"/>
    <property type="molecule type" value="Genomic_DNA"/>
</dbReference>
<evidence type="ECO:0000313" key="11">
    <source>
        <dbReference type="Proteomes" id="UP000268857"/>
    </source>
</evidence>
<dbReference type="STRING" id="211165.GCA_000317285_05028"/>
<dbReference type="GO" id="GO:0016036">
    <property type="term" value="P:cellular response to phosphate starvation"/>
    <property type="evidence" value="ECO:0007669"/>
    <property type="project" value="TreeGrafter"/>
</dbReference>
<keyword evidence="11" id="KW-1185">Reference proteome</keyword>
<dbReference type="CDD" id="cd00075">
    <property type="entry name" value="HATPase"/>
    <property type="match status" value="1"/>
</dbReference>
<dbReference type="Gene3D" id="3.30.565.10">
    <property type="entry name" value="Histidine kinase-like ATPase, C-terminal domain"/>
    <property type="match status" value="1"/>
</dbReference>
<dbReference type="OrthoDB" id="417111at2"/>
<evidence type="ECO:0000256" key="6">
    <source>
        <dbReference type="ARBA" id="ARBA00023012"/>
    </source>
</evidence>
<dbReference type="FunFam" id="3.30.565.10:FF:000006">
    <property type="entry name" value="Sensor histidine kinase WalK"/>
    <property type="match status" value="1"/>
</dbReference>
<dbReference type="InterPro" id="IPR004358">
    <property type="entry name" value="Sig_transdc_His_kin-like_C"/>
</dbReference>
<evidence type="ECO:0000256" key="5">
    <source>
        <dbReference type="ARBA" id="ARBA00022777"/>
    </source>
</evidence>
<comment type="caution">
    <text evidence="10">The sequence shown here is derived from an EMBL/GenBank/DDBJ whole genome shotgun (WGS) entry which is preliminary data.</text>
</comment>
<evidence type="ECO:0000313" key="10">
    <source>
        <dbReference type="EMBL" id="RUR86675.1"/>
    </source>
</evidence>
<dbReference type="EC" id="2.7.13.3" evidence="2"/>
<dbReference type="AlphaFoldDB" id="A0A3S1A5L5"/>
<evidence type="ECO:0000256" key="2">
    <source>
        <dbReference type="ARBA" id="ARBA00012438"/>
    </source>
</evidence>
<dbReference type="InterPro" id="IPR036097">
    <property type="entry name" value="HisK_dim/P_sf"/>
</dbReference>
<accession>A0A3S1A5L5</accession>
<proteinExistence type="predicted"/>
<keyword evidence="6" id="KW-0902">Two-component regulatory system</keyword>
<dbReference type="Gene3D" id="1.10.287.130">
    <property type="match status" value="1"/>
</dbReference>
<comment type="catalytic activity">
    <reaction evidence="1">
        <text>ATP + protein L-histidine = ADP + protein N-phospho-L-histidine.</text>
        <dbReference type="EC" id="2.7.13.3"/>
    </reaction>
</comment>
<sequence length="410" mass="46250">MRSQNSSLHPAKDLNDRLLALAEIAAPSLRRIKTKGLQGIEETGLPWRQSLKQGQGLEWFDANGKHLVSEGNTAPNAPLARVFFSSRLNKDAPVIEQHGHIRSVSIAVYTKEADQENERLEGYIRANELTHQVALEAKSLELELELVELVFIILAGTITVSLFWFMFKPLKKSILAGTITVSLFWFMFKPLKKSFRQLQHFNADVVHELRNPLTAINIAAEVMQSQSQQLNPLIAKKLTVILSCTEQLTRLVDDLSMLSKLDEVDKDSRVHHSLIPLDELLQDLAERFEPQAENRNIHFESQLPAGIFVTGDTHQLSRLFSNLLENALKYTPAGGRIALMLRIEKRFAVVHIEDTGIDIPQENIPLIFERFWRSDKARSKQKDGLGLGLAIAKTIVDRHNGQIKVRSSVS</sequence>
<dbReference type="PROSITE" id="PS50109">
    <property type="entry name" value="HIS_KIN"/>
    <property type="match status" value="1"/>
</dbReference>
<keyword evidence="8" id="KW-1133">Transmembrane helix</keyword>
<gene>
    <name evidence="10" type="ORF">PCC6912_01180</name>
</gene>
<feature type="transmembrane region" description="Helical" evidence="8">
    <location>
        <begin position="146"/>
        <end position="167"/>
    </location>
</feature>
<dbReference type="PANTHER" id="PTHR45453">
    <property type="entry name" value="PHOSPHATE REGULON SENSOR PROTEIN PHOR"/>
    <property type="match status" value="1"/>
</dbReference>
<dbReference type="Proteomes" id="UP000268857">
    <property type="component" value="Unassembled WGS sequence"/>
</dbReference>
<dbReference type="InterPro" id="IPR036890">
    <property type="entry name" value="HATPase_C_sf"/>
</dbReference>
<dbReference type="InterPro" id="IPR050351">
    <property type="entry name" value="BphY/WalK/GraS-like"/>
</dbReference>
<dbReference type="Pfam" id="PF02518">
    <property type="entry name" value="HATPase_c"/>
    <property type="match status" value="1"/>
</dbReference>
<keyword evidence="4" id="KW-0808">Transferase</keyword>
<dbReference type="PANTHER" id="PTHR45453:SF1">
    <property type="entry name" value="PHOSPHATE REGULON SENSOR PROTEIN PHOR"/>
    <property type="match status" value="1"/>
</dbReference>
<dbReference type="Pfam" id="PF00512">
    <property type="entry name" value="HisKA"/>
    <property type="match status" value="1"/>
</dbReference>
<evidence type="ECO:0000256" key="4">
    <source>
        <dbReference type="ARBA" id="ARBA00022679"/>
    </source>
</evidence>
<keyword evidence="8" id="KW-0812">Transmembrane</keyword>
<dbReference type="SMART" id="SM00388">
    <property type="entry name" value="HisKA"/>
    <property type="match status" value="1"/>
</dbReference>
<comment type="function">
    <text evidence="7">Photoreceptor which exists in two forms that are reversibly interconvertible by light: the R form that absorbs maximally in the red region of the spectrum and the FR form that absorbs maximally in the far-red region.</text>
</comment>
<evidence type="ECO:0000256" key="1">
    <source>
        <dbReference type="ARBA" id="ARBA00000085"/>
    </source>
</evidence>
<evidence type="ECO:0000256" key="7">
    <source>
        <dbReference type="ARBA" id="ARBA00055745"/>
    </source>
</evidence>
<dbReference type="GO" id="GO:0004721">
    <property type="term" value="F:phosphoprotein phosphatase activity"/>
    <property type="evidence" value="ECO:0007669"/>
    <property type="project" value="TreeGrafter"/>
</dbReference>
<dbReference type="GO" id="GO:0000155">
    <property type="term" value="F:phosphorelay sensor kinase activity"/>
    <property type="evidence" value="ECO:0007669"/>
    <property type="project" value="InterPro"/>
</dbReference>
<dbReference type="RefSeq" id="WP_016874410.1">
    <property type="nucleotide sequence ID" value="NZ_AJLN01000116.1"/>
</dbReference>
<dbReference type="GO" id="GO:0005886">
    <property type="term" value="C:plasma membrane"/>
    <property type="evidence" value="ECO:0007669"/>
    <property type="project" value="TreeGrafter"/>
</dbReference>
<dbReference type="PRINTS" id="PR00344">
    <property type="entry name" value="BCTRLSENSOR"/>
</dbReference>
<evidence type="ECO:0000259" key="9">
    <source>
        <dbReference type="PROSITE" id="PS50109"/>
    </source>
</evidence>
<dbReference type="SUPFAM" id="SSF47384">
    <property type="entry name" value="Homodimeric domain of signal transducing histidine kinase"/>
    <property type="match status" value="1"/>
</dbReference>
<reference evidence="10 11" key="1">
    <citation type="journal article" date="2019" name="Genome Biol. Evol.">
        <title>Day and night: Metabolic profiles and evolutionary relationships of six axenic non-marine cyanobacteria.</title>
        <authorList>
            <person name="Will S.E."/>
            <person name="Henke P."/>
            <person name="Boedeker C."/>
            <person name="Huang S."/>
            <person name="Brinkmann H."/>
            <person name="Rohde M."/>
            <person name="Jarek M."/>
            <person name="Friedl T."/>
            <person name="Seufert S."/>
            <person name="Schumacher M."/>
            <person name="Overmann J."/>
            <person name="Neumann-Schaal M."/>
            <person name="Petersen J."/>
        </authorList>
    </citation>
    <scope>NUCLEOTIDE SEQUENCE [LARGE SCALE GENOMIC DNA]</scope>
    <source>
        <strain evidence="10 11">PCC 6912</strain>
    </source>
</reference>
<evidence type="ECO:0000256" key="3">
    <source>
        <dbReference type="ARBA" id="ARBA00022553"/>
    </source>
</evidence>
<keyword evidence="5" id="KW-0418">Kinase</keyword>
<keyword evidence="8" id="KW-0472">Membrane</keyword>
<feature type="transmembrane region" description="Helical" evidence="8">
    <location>
        <begin position="173"/>
        <end position="191"/>
    </location>
</feature>
<evidence type="ECO:0000256" key="8">
    <source>
        <dbReference type="SAM" id="Phobius"/>
    </source>
</evidence>
<keyword evidence="3" id="KW-0597">Phosphoprotein</keyword>
<protein>
    <recommendedName>
        <fullName evidence="2">histidine kinase</fullName>
        <ecNumber evidence="2">2.7.13.3</ecNumber>
    </recommendedName>
</protein>
<feature type="domain" description="Histidine kinase" evidence="9">
    <location>
        <begin position="204"/>
        <end position="410"/>
    </location>
</feature>
<dbReference type="SUPFAM" id="SSF55874">
    <property type="entry name" value="ATPase domain of HSP90 chaperone/DNA topoisomerase II/histidine kinase"/>
    <property type="match status" value="1"/>
</dbReference>
<dbReference type="InterPro" id="IPR003594">
    <property type="entry name" value="HATPase_dom"/>
</dbReference>
<dbReference type="CDD" id="cd00082">
    <property type="entry name" value="HisKA"/>
    <property type="match status" value="1"/>
</dbReference>